<dbReference type="EMBL" id="GECZ01017237">
    <property type="protein sequence ID" value="JAS52532.1"/>
    <property type="molecule type" value="Transcribed_RNA"/>
</dbReference>
<accession>A0A1B6FQP4</accession>
<evidence type="ECO:0000313" key="2">
    <source>
        <dbReference type="EMBL" id="JAS52532.1"/>
    </source>
</evidence>
<feature type="compositionally biased region" description="Basic and acidic residues" evidence="1">
    <location>
        <begin position="239"/>
        <end position="263"/>
    </location>
</feature>
<dbReference type="PANTHER" id="PTHR21847:SF1">
    <property type="entry name" value="EF-HAND CALCIUM-BINDING DOMAIN-CONTAINING PROTEIN 10"/>
    <property type="match status" value="1"/>
</dbReference>
<reference evidence="2" key="1">
    <citation type="submission" date="2015-11" db="EMBL/GenBank/DDBJ databases">
        <title>De novo transcriptome assembly of four potential Pierce s Disease insect vectors from Arizona vineyards.</title>
        <authorList>
            <person name="Tassone E.E."/>
        </authorList>
    </citation>
    <scope>NUCLEOTIDE SEQUENCE</scope>
</reference>
<feature type="region of interest" description="Disordered" evidence="1">
    <location>
        <begin position="224"/>
        <end position="275"/>
    </location>
</feature>
<proteinExistence type="predicted"/>
<feature type="compositionally biased region" description="Polar residues" evidence="1">
    <location>
        <begin position="226"/>
        <end position="238"/>
    </location>
</feature>
<evidence type="ECO:0008006" key="3">
    <source>
        <dbReference type="Google" id="ProtNLM"/>
    </source>
</evidence>
<dbReference type="CDD" id="cd22961">
    <property type="entry name" value="DD_TEX55-like"/>
    <property type="match status" value="1"/>
</dbReference>
<sequence length="275" mass="30752">MEASRENTSESSEGTEKLTIAFTESAPKSSSETSSFESTSSSESTSSYSSDTWTSQISMTSVYSMVEGMKRKEVTAGYMPVWRTMSLTEGTKMRTLEYFRLHSIYQLFSFLMSQLLVNAPPEPIPFLVSLLDRCLQYRDGDGSPPLLFENRHVQNLYTALDPLEDGFITYKQYLVGMNTLGLTKFEVWPVSKITLDTIVDKSTFIFEAEKALLNQLDRLLGKHLQKSTSQESAGGSTENSEKSDQDYGEQIDKDSRGLADLKEGGGNGYQEEQSL</sequence>
<protein>
    <recommendedName>
        <fullName evidence="3">EF-hand domain-containing protein</fullName>
    </recommendedName>
</protein>
<dbReference type="InterPro" id="IPR039879">
    <property type="entry name" value="EFC10"/>
</dbReference>
<dbReference type="AlphaFoldDB" id="A0A1B6FQP4"/>
<feature type="compositionally biased region" description="Low complexity" evidence="1">
    <location>
        <begin position="23"/>
        <end position="51"/>
    </location>
</feature>
<dbReference type="PANTHER" id="PTHR21847">
    <property type="entry name" value="EF-HAND CALCIUM-BINDING DOMAIN-CONTAINING PROTEIN 10"/>
    <property type="match status" value="1"/>
</dbReference>
<evidence type="ECO:0000256" key="1">
    <source>
        <dbReference type="SAM" id="MobiDB-lite"/>
    </source>
</evidence>
<feature type="region of interest" description="Disordered" evidence="1">
    <location>
        <begin position="1"/>
        <end position="51"/>
    </location>
</feature>
<organism evidence="2">
    <name type="scientific">Cuerna arida</name>
    <dbReference type="NCBI Taxonomy" id="1464854"/>
    <lineage>
        <taxon>Eukaryota</taxon>
        <taxon>Metazoa</taxon>
        <taxon>Ecdysozoa</taxon>
        <taxon>Arthropoda</taxon>
        <taxon>Hexapoda</taxon>
        <taxon>Insecta</taxon>
        <taxon>Pterygota</taxon>
        <taxon>Neoptera</taxon>
        <taxon>Paraneoptera</taxon>
        <taxon>Hemiptera</taxon>
        <taxon>Auchenorrhyncha</taxon>
        <taxon>Membracoidea</taxon>
        <taxon>Cicadellidae</taxon>
        <taxon>Cicadellinae</taxon>
        <taxon>Proconiini</taxon>
        <taxon>Cuerna</taxon>
    </lineage>
</organism>
<name>A0A1B6FQP4_9HEMI</name>
<gene>
    <name evidence="2" type="ORF">g.14727</name>
</gene>